<evidence type="ECO:0000256" key="1">
    <source>
        <dbReference type="SAM" id="Coils"/>
    </source>
</evidence>
<accession>A0A1R0X949</accession>
<comment type="caution">
    <text evidence="3">The sequence shown here is derived from an EMBL/GenBank/DDBJ whole genome shotgun (WGS) entry which is preliminary data.</text>
</comment>
<organism evidence="3 4">
    <name type="scientific">Paenibacillus odorifer</name>
    <dbReference type="NCBI Taxonomy" id="189426"/>
    <lineage>
        <taxon>Bacteria</taxon>
        <taxon>Bacillati</taxon>
        <taxon>Bacillota</taxon>
        <taxon>Bacilli</taxon>
        <taxon>Bacillales</taxon>
        <taxon>Paenibacillaceae</taxon>
        <taxon>Paenibacillus</taxon>
    </lineage>
</organism>
<name>A0A1R0X949_9BACL</name>
<sequence>MKKFVSGVIVGVLLFAGASVFADSASLIGKKVQGLYTIEKSGKKVADAIIIDGSAYAPVRAVAEATGAGLSVEGKKIIMSTEDSQISGDNKEVEVSRLNIKIDLINKQIQTYQDSIVSDKALIEENQKNKDSVTSEGSKEIFQFTIDNLQKRINETQVKIDAANAEIAALQAQVTALEK</sequence>
<keyword evidence="1" id="KW-0175">Coiled coil</keyword>
<reference evidence="3 4" key="1">
    <citation type="submission" date="2016-10" db="EMBL/GenBank/DDBJ databases">
        <title>Paenibacillus species isolates.</title>
        <authorList>
            <person name="Beno S.M."/>
        </authorList>
    </citation>
    <scope>NUCLEOTIDE SEQUENCE [LARGE SCALE GENOMIC DNA]</scope>
    <source>
        <strain evidence="3 4">FSL H7-0604</strain>
    </source>
</reference>
<evidence type="ECO:0000313" key="4">
    <source>
        <dbReference type="Proteomes" id="UP000187465"/>
    </source>
</evidence>
<feature type="coiled-coil region" evidence="1">
    <location>
        <begin position="146"/>
        <end position="173"/>
    </location>
</feature>
<evidence type="ECO:0000256" key="2">
    <source>
        <dbReference type="SAM" id="SignalP"/>
    </source>
</evidence>
<protein>
    <recommendedName>
        <fullName evidence="5">Copper amine oxidase-like N-terminal domain-containing protein</fullName>
    </recommendedName>
</protein>
<dbReference type="Proteomes" id="UP000187465">
    <property type="component" value="Unassembled WGS sequence"/>
</dbReference>
<keyword evidence="2" id="KW-0732">Signal</keyword>
<dbReference type="AlphaFoldDB" id="A0A1R0X949"/>
<dbReference type="RefSeq" id="WP_076179180.1">
    <property type="nucleotide sequence ID" value="NZ_MKQP01000022.1"/>
</dbReference>
<dbReference type="EMBL" id="MKQP01000022">
    <property type="protein sequence ID" value="OMD31372.1"/>
    <property type="molecule type" value="Genomic_DNA"/>
</dbReference>
<evidence type="ECO:0008006" key="5">
    <source>
        <dbReference type="Google" id="ProtNLM"/>
    </source>
</evidence>
<evidence type="ECO:0000313" key="3">
    <source>
        <dbReference type="EMBL" id="OMD31372.1"/>
    </source>
</evidence>
<gene>
    <name evidence="3" type="ORF">BJP51_19215</name>
</gene>
<proteinExistence type="predicted"/>
<feature type="chain" id="PRO_5012977680" description="Copper amine oxidase-like N-terminal domain-containing protein" evidence="2">
    <location>
        <begin position="23"/>
        <end position="179"/>
    </location>
</feature>
<feature type="signal peptide" evidence="2">
    <location>
        <begin position="1"/>
        <end position="22"/>
    </location>
</feature>